<name>A0A448YP73_BRENA</name>
<dbReference type="OrthoDB" id="3976101at2759"/>
<dbReference type="STRING" id="13370.A0A448YP73"/>
<evidence type="ECO:0000313" key="1">
    <source>
        <dbReference type="EMBL" id="VEU22739.1"/>
    </source>
</evidence>
<dbReference type="FunCoup" id="A0A448YP73">
    <property type="interactions" value="110"/>
</dbReference>
<proteinExistence type="predicted"/>
<evidence type="ECO:0000313" key="2">
    <source>
        <dbReference type="Proteomes" id="UP000290900"/>
    </source>
</evidence>
<gene>
    <name evidence="1" type="ORF">BRENAR_LOCUS3470</name>
</gene>
<accession>A0A448YP73</accession>
<dbReference type="AlphaFoldDB" id="A0A448YP73"/>
<protein>
    <submittedName>
        <fullName evidence="1">DEKNAAC103801</fullName>
    </submittedName>
</protein>
<dbReference type="EMBL" id="CAACVR010000026">
    <property type="protein sequence ID" value="VEU22739.1"/>
    <property type="molecule type" value="Genomic_DNA"/>
</dbReference>
<organism evidence="1 2">
    <name type="scientific">Brettanomyces naardenensis</name>
    <name type="common">Yeast</name>
    <dbReference type="NCBI Taxonomy" id="13370"/>
    <lineage>
        <taxon>Eukaryota</taxon>
        <taxon>Fungi</taxon>
        <taxon>Dikarya</taxon>
        <taxon>Ascomycota</taxon>
        <taxon>Saccharomycotina</taxon>
        <taxon>Pichiomycetes</taxon>
        <taxon>Pichiales</taxon>
        <taxon>Pichiaceae</taxon>
        <taxon>Brettanomyces</taxon>
    </lineage>
</organism>
<keyword evidence="2" id="KW-1185">Reference proteome</keyword>
<dbReference type="InParanoid" id="A0A448YP73"/>
<reference evidence="1 2" key="1">
    <citation type="submission" date="2018-12" db="EMBL/GenBank/DDBJ databases">
        <authorList>
            <person name="Tiukova I."/>
            <person name="Dainat J."/>
        </authorList>
    </citation>
    <scope>NUCLEOTIDE SEQUENCE [LARGE SCALE GENOMIC DNA]</scope>
</reference>
<dbReference type="Proteomes" id="UP000290900">
    <property type="component" value="Unassembled WGS sequence"/>
</dbReference>
<sequence>MTGQSLDKFPDSVLEVITGLLPQQSKINLALTNYRFYRLVQPLLYETLLFTLSSALQAESEFRSSLATIVGGSNNPLVSKRTSRRIFDLRQEVLLQSLTINEELCTYVKKVVIYTAKGERISVGDEDTENNEEKEDGIEEGVEQIELEDASAANLELIEFIKKHCVNLEQFTVIGDELNGVTGLNGADIDRLKKLKRLDIDDLSYLDYLNRDSIKTLVINKLVSHDFKIKREKEVIIEALSRLDTLMINDDAAQVLFLQYLLEGWEPERKLKLETIKFIHYHGFNDYNIISRKQILQLLRVLDNKSLKNLEMTIGCDHMACNCLEELMDETILKKDFRLEKLAIQQHTVHRDHNYSEKFDFYVSDLLTKLKSRDSIRYLSISYDTPRDFNIGNGIAGNFYKRKKLFLETLPKLKHLETLVLPHFLENVACYEQMMSDLLWNGCKCSYCKKYLPLFDYYVMHHQYYDGLQGYLTDLISPVLFGSAGRVLSGRLINDSNLFTLQYPPLDKYWDFHEGNGITHFKEEEAEECEFNESCFKPLAKCISHFFLTYIHLYGVAVPGLKLVVMNGEYFERMKGLASEWVCVYDLGV</sequence>